<feature type="compositionally biased region" description="Basic residues" evidence="4">
    <location>
        <begin position="206"/>
        <end position="220"/>
    </location>
</feature>
<dbReference type="InterPro" id="IPR050211">
    <property type="entry name" value="FOX_domain-containing"/>
</dbReference>
<dbReference type="PROSITE" id="PS00658">
    <property type="entry name" value="FORK_HEAD_2"/>
    <property type="match status" value="1"/>
</dbReference>
<evidence type="ECO:0000256" key="4">
    <source>
        <dbReference type="SAM" id="MobiDB-lite"/>
    </source>
</evidence>
<reference evidence="6" key="1">
    <citation type="submission" date="2020-08" db="EMBL/GenBank/DDBJ databases">
        <title>Multicomponent nature underlies the extraordinary mechanical properties of spider dragline silk.</title>
        <authorList>
            <person name="Kono N."/>
            <person name="Nakamura H."/>
            <person name="Mori M."/>
            <person name="Yoshida Y."/>
            <person name="Ohtoshi R."/>
            <person name="Malay A.D."/>
            <person name="Moran D.A.P."/>
            <person name="Tomita M."/>
            <person name="Numata K."/>
            <person name="Arakawa K."/>
        </authorList>
    </citation>
    <scope>NUCLEOTIDE SEQUENCE</scope>
</reference>
<feature type="domain" description="Fork-head" evidence="5">
    <location>
        <begin position="120"/>
        <end position="212"/>
    </location>
</feature>
<sequence length="423" mass="47123">MRRSYSAGRISGDASSLLVRAQSKTRSPMMCRSDPSFSALKNVLAASDQSSFCPPAVNPAAALAEYQRLQIYDYNRLRFHPFGLPYGFAGAFPDASQYGFTHPFSRFDPRVARFATEEPKPQHSYIGLIAMAILSIPEKKMVLSDIYQYILDQYPYFRNRGPGWRNSIRHNLSLNDCFIKAGRSANGKGHYWAIHPANMEDFKKGDFRRRKAQRKVRKHMGLSVPDDDDSPAPTPPPRPSLETPSALVDPQRHHKMLQVTPPKLTLGRQKRQFDMESLLAPDPAPTSGSPHGIVDCDSPRMNSFNPSPGSESPKEVLPHSYFQQQQQPQQPSPSIRRAMQWAVSLPLQNVTGLPQRMNTFTPFATPCWSSAAQSLLTYSVSGRGAASDISPCGTAPTQNALVPRWQDSVGRVGIQNDNKVIEQ</sequence>
<dbReference type="CDD" id="cd20035">
    <property type="entry name" value="FH_FOXQ2-like"/>
    <property type="match status" value="1"/>
</dbReference>
<dbReference type="InterPro" id="IPR036388">
    <property type="entry name" value="WH-like_DNA-bd_sf"/>
</dbReference>
<dbReference type="SUPFAM" id="SSF46785">
    <property type="entry name" value="Winged helix' DNA-binding domain"/>
    <property type="match status" value="1"/>
</dbReference>
<keyword evidence="1 3" id="KW-0238">DNA-binding</keyword>
<keyword evidence="2 3" id="KW-0539">Nucleus</keyword>
<dbReference type="GO" id="GO:0009653">
    <property type="term" value="P:anatomical structure morphogenesis"/>
    <property type="evidence" value="ECO:0007669"/>
    <property type="project" value="TreeGrafter"/>
</dbReference>
<evidence type="ECO:0000256" key="2">
    <source>
        <dbReference type="ARBA" id="ARBA00023242"/>
    </source>
</evidence>
<gene>
    <name evidence="6" type="primary">fd96Cb</name>
    <name evidence="6" type="ORF">NPIL_362911</name>
</gene>
<dbReference type="InterPro" id="IPR018122">
    <property type="entry name" value="TF_fork_head_CS_1"/>
</dbReference>
<dbReference type="GO" id="GO:0000978">
    <property type="term" value="F:RNA polymerase II cis-regulatory region sequence-specific DNA binding"/>
    <property type="evidence" value="ECO:0007669"/>
    <property type="project" value="TreeGrafter"/>
</dbReference>
<dbReference type="PANTHER" id="PTHR11829:SF343">
    <property type="entry name" value="FORK-HEAD DOMAIN-CONTAINING PROTEIN"/>
    <property type="match status" value="1"/>
</dbReference>
<dbReference type="PROSITE" id="PS50039">
    <property type="entry name" value="FORK_HEAD_3"/>
    <property type="match status" value="1"/>
</dbReference>
<dbReference type="Pfam" id="PF00250">
    <property type="entry name" value="Forkhead"/>
    <property type="match status" value="1"/>
</dbReference>
<comment type="caution">
    <text evidence="6">The sequence shown here is derived from an EMBL/GenBank/DDBJ whole genome shotgun (WGS) entry which is preliminary data.</text>
</comment>
<feature type="region of interest" description="Disordered" evidence="4">
    <location>
        <begin position="204"/>
        <end position="266"/>
    </location>
</feature>
<evidence type="ECO:0000313" key="6">
    <source>
        <dbReference type="EMBL" id="GFT45700.1"/>
    </source>
</evidence>
<organism evidence="6 7">
    <name type="scientific">Nephila pilipes</name>
    <name type="common">Giant wood spider</name>
    <name type="synonym">Nephila maculata</name>
    <dbReference type="NCBI Taxonomy" id="299642"/>
    <lineage>
        <taxon>Eukaryota</taxon>
        <taxon>Metazoa</taxon>
        <taxon>Ecdysozoa</taxon>
        <taxon>Arthropoda</taxon>
        <taxon>Chelicerata</taxon>
        <taxon>Arachnida</taxon>
        <taxon>Araneae</taxon>
        <taxon>Araneomorphae</taxon>
        <taxon>Entelegynae</taxon>
        <taxon>Araneoidea</taxon>
        <taxon>Nephilidae</taxon>
        <taxon>Nephila</taxon>
    </lineage>
</organism>
<comment type="subcellular location">
    <subcellularLocation>
        <location evidence="3">Nucleus</location>
    </subcellularLocation>
</comment>
<dbReference type="PANTHER" id="PTHR11829">
    <property type="entry name" value="FORKHEAD BOX PROTEIN"/>
    <property type="match status" value="1"/>
</dbReference>
<dbReference type="Gene3D" id="1.10.10.10">
    <property type="entry name" value="Winged helix-like DNA-binding domain superfamily/Winged helix DNA-binding domain"/>
    <property type="match status" value="1"/>
</dbReference>
<dbReference type="SMART" id="SM00339">
    <property type="entry name" value="FH"/>
    <property type="match status" value="1"/>
</dbReference>
<evidence type="ECO:0000256" key="1">
    <source>
        <dbReference type="ARBA" id="ARBA00023125"/>
    </source>
</evidence>
<evidence type="ECO:0000313" key="7">
    <source>
        <dbReference type="Proteomes" id="UP000887013"/>
    </source>
</evidence>
<feature type="compositionally biased region" description="Polar residues" evidence="4">
    <location>
        <begin position="300"/>
        <end position="310"/>
    </location>
</feature>
<keyword evidence="7" id="KW-1185">Reference proteome</keyword>
<dbReference type="InterPro" id="IPR036390">
    <property type="entry name" value="WH_DNA-bd_sf"/>
</dbReference>
<proteinExistence type="predicted"/>
<dbReference type="FunFam" id="1.10.10.10:FF:000352">
    <property type="entry name" value="Forkhead box Q2"/>
    <property type="match status" value="1"/>
</dbReference>
<dbReference type="GO" id="GO:0005634">
    <property type="term" value="C:nucleus"/>
    <property type="evidence" value="ECO:0007669"/>
    <property type="project" value="UniProtKB-SubCell"/>
</dbReference>
<dbReference type="Proteomes" id="UP000887013">
    <property type="component" value="Unassembled WGS sequence"/>
</dbReference>
<dbReference type="InterPro" id="IPR001766">
    <property type="entry name" value="Fork_head_dom"/>
</dbReference>
<dbReference type="OrthoDB" id="5954824at2759"/>
<dbReference type="GO" id="GO:0000981">
    <property type="term" value="F:DNA-binding transcription factor activity, RNA polymerase II-specific"/>
    <property type="evidence" value="ECO:0007669"/>
    <property type="project" value="TreeGrafter"/>
</dbReference>
<evidence type="ECO:0000259" key="5">
    <source>
        <dbReference type="PROSITE" id="PS50039"/>
    </source>
</evidence>
<name>A0A8X6P0U8_NEPPI</name>
<dbReference type="PRINTS" id="PR00053">
    <property type="entry name" value="FORKHEAD"/>
</dbReference>
<feature type="compositionally biased region" description="Low complexity" evidence="4">
    <location>
        <begin position="323"/>
        <end position="332"/>
    </location>
</feature>
<protein>
    <submittedName>
        <fullName evidence="6">Fork head domain-containing protein FD5</fullName>
    </submittedName>
</protein>
<feature type="DNA-binding region" description="Fork-head" evidence="3">
    <location>
        <begin position="120"/>
        <end position="212"/>
    </location>
</feature>
<dbReference type="EMBL" id="BMAW01064530">
    <property type="protein sequence ID" value="GFT45700.1"/>
    <property type="molecule type" value="Genomic_DNA"/>
</dbReference>
<dbReference type="InterPro" id="IPR047519">
    <property type="entry name" value="FH_FOXQ2-like"/>
</dbReference>
<accession>A0A8X6P0U8</accession>
<dbReference type="AlphaFoldDB" id="A0A8X6P0U8"/>
<evidence type="ECO:0000256" key="3">
    <source>
        <dbReference type="PROSITE-ProRule" id="PRU00089"/>
    </source>
</evidence>
<feature type="region of interest" description="Disordered" evidence="4">
    <location>
        <begin position="278"/>
        <end position="332"/>
    </location>
</feature>
<dbReference type="PROSITE" id="PS00657">
    <property type="entry name" value="FORK_HEAD_1"/>
    <property type="match status" value="1"/>
</dbReference>
<dbReference type="InterPro" id="IPR030456">
    <property type="entry name" value="TF_fork_head_CS_2"/>
</dbReference>
<dbReference type="GO" id="GO:0030154">
    <property type="term" value="P:cell differentiation"/>
    <property type="evidence" value="ECO:0007669"/>
    <property type="project" value="TreeGrafter"/>
</dbReference>